<reference evidence="2 3" key="1">
    <citation type="submission" date="2019-03" db="EMBL/GenBank/DDBJ databases">
        <title>Genomic Encyclopedia of Type Strains, Phase IV (KMG-IV): sequencing the most valuable type-strain genomes for metagenomic binning, comparative biology and taxonomic classification.</title>
        <authorList>
            <person name="Goeker M."/>
        </authorList>
    </citation>
    <scope>NUCLEOTIDE SEQUENCE [LARGE SCALE GENOMIC DNA]</scope>
    <source>
        <strain evidence="2 3">DSM 24591</strain>
    </source>
</reference>
<keyword evidence="3" id="KW-1185">Reference proteome</keyword>
<dbReference type="InterPro" id="IPR036291">
    <property type="entry name" value="NAD(P)-bd_dom_sf"/>
</dbReference>
<dbReference type="PANTHER" id="PTHR45033:SF2">
    <property type="entry name" value="ZINC-TYPE ALCOHOL DEHYDROGENASE-LIKE PROTEIN C1773.06C"/>
    <property type="match status" value="1"/>
</dbReference>
<proteinExistence type="predicted"/>
<dbReference type="InterPro" id="IPR052711">
    <property type="entry name" value="Zinc_ADH-like"/>
</dbReference>
<dbReference type="InterPro" id="IPR013154">
    <property type="entry name" value="ADH-like_N"/>
</dbReference>
<accession>A0A4R3MBR4</accession>
<dbReference type="InterPro" id="IPR013149">
    <property type="entry name" value="ADH-like_C"/>
</dbReference>
<evidence type="ECO:0000313" key="3">
    <source>
        <dbReference type="Proteomes" id="UP000295525"/>
    </source>
</evidence>
<name>A0A4R3MBR4_9BURK</name>
<dbReference type="RefSeq" id="WP_207915083.1">
    <property type="nucleotide sequence ID" value="NZ_SMAJ01000004.1"/>
</dbReference>
<gene>
    <name evidence="2" type="ORF">EDC26_10453</name>
</gene>
<dbReference type="Pfam" id="PF08240">
    <property type="entry name" value="ADH_N"/>
    <property type="match status" value="1"/>
</dbReference>
<dbReference type="GO" id="GO:0016491">
    <property type="term" value="F:oxidoreductase activity"/>
    <property type="evidence" value="ECO:0007669"/>
    <property type="project" value="InterPro"/>
</dbReference>
<dbReference type="EMBL" id="SMAJ01000004">
    <property type="protein sequence ID" value="TCT08895.1"/>
    <property type="molecule type" value="Genomic_DNA"/>
</dbReference>
<comment type="caution">
    <text evidence="2">The sequence shown here is derived from an EMBL/GenBank/DDBJ whole genome shotgun (WGS) entry which is preliminary data.</text>
</comment>
<dbReference type="PANTHER" id="PTHR45033">
    <property type="match status" value="1"/>
</dbReference>
<feature type="domain" description="Enoyl reductase (ER)" evidence="1">
    <location>
        <begin position="9"/>
        <end position="332"/>
    </location>
</feature>
<sequence length="334" mass="35024">MRAVQAPAFSLDQLRIVQRPVPVPRRGEILLRVKAASLNYRDLAILAGTYLPNLPLPFTPASDACGVVEAVGEGVSRFAVGDRAIPCYIQGWHDGALTFEQRSGGTLGGPLPGVLQEYVVVPAEDAVAAPAYLSNEEASTLPIAALTAWSCLMEGGVKAGDTVLVQGTGGVALFALQFALACGARVVALTSSDAKSNVLRQMGADAVINYRRTPEWASAVREATEGRGVDIVVETTGTSLAQSLAAVAFGGFVGVIGFVGGYETPLNIRQLIGPMVRMQGIVVGSRARLEGLIRAMSRHNIKPVVDSVFALDDITTAFHHIKSGAHVGKVVITL</sequence>
<organism evidence="2 3">
    <name type="scientific">Paralcaligenes ureilyticus</name>
    <dbReference type="NCBI Taxonomy" id="627131"/>
    <lineage>
        <taxon>Bacteria</taxon>
        <taxon>Pseudomonadati</taxon>
        <taxon>Pseudomonadota</taxon>
        <taxon>Betaproteobacteria</taxon>
        <taxon>Burkholderiales</taxon>
        <taxon>Alcaligenaceae</taxon>
        <taxon>Paralcaligenes</taxon>
    </lineage>
</organism>
<dbReference type="Gene3D" id="3.40.50.720">
    <property type="entry name" value="NAD(P)-binding Rossmann-like Domain"/>
    <property type="match status" value="1"/>
</dbReference>
<dbReference type="InterPro" id="IPR011032">
    <property type="entry name" value="GroES-like_sf"/>
</dbReference>
<dbReference type="SUPFAM" id="SSF50129">
    <property type="entry name" value="GroES-like"/>
    <property type="match status" value="1"/>
</dbReference>
<dbReference type="InterPro" id="IPR020843">
    <property type="entry name" value="ER"/>
</dbReference>
<evidence type="ECO:0000259" key="1">
    <source>
        <dbReference type="SMART" id="SM00829"/>
    </source>
</evidence>
<dbReference type="SUPFAM" id="SSF51735">
    <property type="entry name" value="NAD(P)-binding Rossmann-fold domains"/>
    <property type="match status" value="1"/>
</dbReference>
<dbReference type="SMART" id="SM00829">
    <property type="entry name" value="PKS_ER"/>
    <property type="match status" value="1"/>
</dbReference>
<protein>
    <submittedName>
        <fullName evidence="2">NADPH:quinone reductase-like Zn-dependent oxidoreductase</fullName>
    </submittedName>
</protein>
<dbReference type="Pfam" id="PF00107">
    <property type="entry name" value="ADH_zinc_N"/>
    <property type="match status" value="1"/>
</dbReference>
<dbReference type="AlphaFoldDB" id="A0A4R3MBR4"/>
<dbReference type="Gene3D" id="3.90.180.10">
    <property type="entry name" value="Medium-chain alcohol dehydrogenases, catalytic domain"/>
    <property type="match status" value="1"/>
</dbReference>
<dbReference type="CDD" id="cd08276">
    <property type="entry name" value="MDR7"/>
    <property type="match status" value="1"/>
</dbReference>
<dbReference type="Proteomes" id="UP000295525">
    <property type="component" value="Unassembled WGS sequence"/>
</dbReference>
<evidence type="ECO:0000313" key="2">
    <source>
        <dbReference type="EMBL" id="TCT08895.1"/>
    </source>
</evidence>